<dbReference type="Gene3D" id="3.30.505.10">
    <property type="entry name" value="SH2 domain"/>
    <property type="match status" value="1"/>
</dbReference>
<evidence type="ECO:0000256" key="17">
    <source>
        <dbReference type="PROSITE-ProRule" id="PRU10141"/>
    </source>
</evidence>
<dbReference type="InterPro" id="IPR011993">
    <property type="entry name" value="PH-like_dom_sf"/>
</dbReference>
<dbReference type="InterPro" id="IPR036028">
    <property type="entry name" value="SH3-like_dom_sf"/>
</dbReference>
<evidence type="ECO:0000256" key="7">
    <source>
        <dbReference type="ARBA" id="ARBA00022771"/>
    </source>
</evidence>
<keyword evidence="4 18" id="KW-0808">Transferase</keyword>
<dbReference type="GO" id="GO:0035556">
    <property type="term" value="P:intracellular signal transduction"/>
    <property type="evidence" value="ECO:0007669"/>
    <property type="project" value="InterPro"/>
</dbReference>
<evidence type="ECO:0000256" key="12">
    <source>
        <dbReference type="ARBA" id="ARBA00023137"/>
    </source>
</evidence>
<dbReference type="GO" id="GO:0005737">
    <property type="term" value="C:cytoplasm"/>
    <property type="evidence" value="ECO:0007669"/>
    <property type="project" value="UniProtKB-ARBA"/>
</dbReference>
<evidence type="ECO:0000256" key="18">
    <source>
        <dbReference type="RuleBase" id="RU362096"/>
    </source>
</evidence>
<feature type="domain" description="SH2" evidence="20">
    <location>
        <begin position="257"/>
        <end position="350"/>
    </location>
</feature>
<dbReference type="Pfam" id="PF00018">
    <property type="entry name" value="SH3_1"/>
    <property type="match status" value="1"/>
</dbReference>
<keyword evidence="3" id="KW-0597">Phosphoprotein</keyword>
<evidence type="ECO:0000256" key="4">
    <source>
        <dbReference type="ARBA" id="ARBA00022679"/>
    </source>
</evidence>
<keyword evidence="9" id="KW-0862">Zinc</keyword>
<evidence type="ECO:0000256" key="19">
    <source>
        <dbReference type="SAM" id="MobiDB-lite"/>
    </source>
</evidence>
<comment type="caution">
    <text evidence="24">The sequence shown here is derived from an EMBL/GenBank/DDBJ whole genome shotgun (WGS) entry which is preliminary data.</text>
</comment>
<evidence type="ECO:0000256" key="8">
    <source>
        <dbReference type="ARBA" id="ARBA00022777"/>
    </source>
</evidence>
<dbReference type="Gene3D" id="3.30.200.20">
    <property type="entry name" value="Phosphorylase Kinase, domain 1"/>
    <property type="match status" value="1"/>
</dbReference>
<evidence type="ECO:0000256" key="6">
    <source>
        <dbReference type="ARBA" id="ARBA00022741"/>
    </source>
</evidence>
<evidence type="ECO:0000256" key="5">
    <source>
        <dbReference type="ARBA" id="ARBA00022723"/>
    </source>
</evidence>
<evidence type="ECO:0000313" key="24">
    <source>
        <dbReference type="EMBL" id="KAK3593570.1"/>
    </source>
</evidence>
<keyword evidence="6 17" id="KW-0547">Nucleotide-binding</keyword>
<evidence type="ECO:0000256" key="14">
    <source>
        <dbReference type="PROSITE-ProRule" id="PRU00191"/>
    </source>
</evidence>
<evidence type="ECO:0000256" key="10">
    <source>
        <dbReference type="ARBA" id="ARBA00022840"/>
    </source>
</evidence>
<dbReference type="PROSITE" id="PS00109">
    <property type="entry name" value="PROTEIN_KINASE_TYR"/>
    <property type="match status" value="1"/>
</dbReference>
<dbReference type="InterPro" id="IPR001849">
    <property type="entry name" value="PH_domain"/>
</dbReference>
<dbReference type="Pfam" id="PF00779">
    <property type="entry name" value="BTK"/>
    <property type="match status" value="1"/>
</dbReference>
<dbReference type="InterPro" id="IPR050198">
    <property type="entry name" value="Non-receptor_tyrosine_kinases"/>
</dbReference>
<keyword evidence="11 14" id="KW-0727">SH2 domain</keyword>
<dbReference type="SUPFAM" id="SSF50044">
    <property type="entry name" value="SH3-domain"/>
    <property type="match status" value="1"/>
</dbReference>
<dbReference type="SUPFAM" id="SSF50729">
    <property type="entry name" value="PH domain-like"/>
    <property type="match status" value="1"/>
</dbReference>
<reference evidence="24" key="1">
    <citation type="journal article" date="2021" name="Genome Biol. Evol.">
        <title>A High-Quality Reference Genome for a Parasitic Bivalve with Doubly Uniparental Inheritance (Bivalvia: Unionida).</title>
        <authorList>
            <person name="Smith C.H."/>
        </authorList>
    </citation>
    <scope>NUCLEOTIDE SEQUENCE</scope>
    <source>
        <strain evidence="24">CHS0354</strain>
    </source>
</reference>
<keyword evidence="12 18" id="KW-0829">Tyrosine-protein kinase</keyword>
<evidence type="ECO:0000256" key="9">
    <source>
        <dbReference type="ARBA" id="ARBA00022833"/>
    </source>
</evidence>
<dbReference type="Gene3D" id="2.30.29.30">
    <property type="entry name" value="Pleckstrin-homology domain (PH domain)/Phosphotyrosine-binding domain (PTB)"/>
    <property type="match status" value="1"/>
</dbReference>
<evidence type="ECO:0000256" key="11">
    <source>
        <dbReference type="ARBA" id="ARBA00022999"/>
    </source>
</evidence>
<dbReference type="PROSITE" id="PS50011">
    <property type="entry name" value="PROTEIN_KINASE_DOM"/>
    <property type="match status" value="1"/>
</dbReference>
<reference evidence="24" key="2">
    <citation type="journal article" date="2021" name="Genome Biol. Evol.">
        <title>Developing a high-quality reference genome for a parasitic bivalve with doubly uniparental inheritance (Bivalvia: Unionida).</title>
        <authorList>
            <person name="Smith C.H."/>
        </authorList>
    </citation>
    <scope>NUCLEOTIDE SEQUENCE</scope>
    <source>
        <strain evidence="24">CHS0354</strain>
        <tissue evidence="24">Mantle</tissue>
    </source>
</reference>
<dbReference type="InterPro" id="IPR000980">
    <property type="entry name" value="SH2"/>
</dbReference>
<dbReference type="PROSITE" id="PS00107">
    <property type="entry name" value="PROTEIN_KINASE_ATP"/>
    <property type="match status" value="1"/>
</dbReference>
<dbReference type="GO" id="GO:0008270">
    <property type="term" value="F:zinc ion binding"/>
    <property type="evidence" value="ECO:0007669"/>
    <property type="project" value="UniProtKB-KW"/>
</dbReference>
<feature type="domain" description="Protein kinase" evidence="23">
    <location>
        <begin position="374"/>
        <end position="625"/>
    </location>
</feature>
<evidence type="ECO:0000313" key="25">
    <source>
        <dbReference type="Proteomes" id="UP001195483"/>
    </source>
</evidence>
<feature type="domain" description="SH3" evidence="21">
    <location>
        <begin position="191"/>
        <end position="251"/>
    </location>
</feature>
<organism evidence="24 25">
    <name type="scientific">Potamilus streckersoni</name>
    <dbReference type="NCBI Taxonomy" id="2493646"/>
    <lineage>
        <taxon>Eukaryota</taxon>
        <taxon>Metazoa</taxon>
        <taxon>Spiralia</taxon>
        <taxon>Lophotrochozoa</taxon>
        <taxon>Mollusca</taxon>
        <taxon>Bivalvia</taxon>
        <taxon>Autobranchia</taxon>
        <taxon>Heteroconchia</taxon>
        <taxon>Palaeoheterodonta</taxon>
        <taxon>Unionida</taxon>
        <taxon>Unionoidea</taxon>
        <taxon>Unionidae</taxon>
        <taxon>Ambleminae</taxon>
        <taxon>Lampsilini</taxon>
        <taxon>Potamilus</taxon>
    </lineage>
</organism>
<comment type="cofactor">
    <cofactor evidence="1">
        <name>Zn(2+)</name>
        <dbReference type="ChEBI" id="CHEBI:29105"/>
    </cofactor>
</comment>
<feature type="binding site" evidence="17">
    <location>
        <position position="401"/>
    </location>
    <ligand>
        <name>ATP</name>
        <dbReference type="ChEBI" id="CHEBI:30616"/>
    </ligand>
</feature>
<accession>A0AAE0SKD5</accession>
<dbReference type="SMART" id="SM00252">
    <property type="entry name" value="SH2"/>
    <property type="match status" value="1"/>
</dbReference>
<comment type="similarity">
    <text evidence="18">Belongs to the protein kinase superfamily. Tyr protein kinase family.</text>
</comment>
<evidence type="ECO:0000256" key="15">
    <source>
        <dbReference type="PROSITE-ProRule" id="PRU00192"/>
    </source>
</evidence>
<dbReference type="PANTHER" id="PTHR24418">
    <property type="entry name" value="TYROSINE-PROTEIN KINASE"/>
    <property type="match status" value="1"/>
</dbReference>
<dbReference type="InterPro" id="IPR036860">
    <property type="entry name" value="SH2_dom_sf"/>
</dbReference>
<dbReference type="SMART" id="SM00326">
    <property type="entry name" value="SH3"/>
    <property type="match status" value="1"/>
</dbReference>
<feature type="region of interest" description="Disordered" evidence="19">
    <location>
        <begin position="157"/>
        <end position="187"/>
    </location>
</feature>
<dbReference type="SUPFAM" id="SSF55550">
    <property type="entry name" value="SH2 domain"/>
    <property type="match status" value="1"/>
</dbReference>
<evidence type="ECO:0000256" key="16">
    <source>
        <dbReference type="PROSITE-ProRule" id="PRU00432"/>
    </source>
</evidence>
<keyword evidence="7 16" id="KW-0863">Zinc-finger</keyword>
<dbReference type="Pfam" id="PF07714">
    <property type="entry name" value="PK_Tyr_Ser-Thr"/>
    <property type="match status" value="1"/>
</dbReference>
<keyword evidence="2 15" id="KW-0728">SH3 domain</keyword>
<evidence type="ECO:0000256" key="13">
    <source>
        <dbReference type="ARBA" id="ARBA00051245"/>
    </source>
</evidence>
<dbReference type="FunFam" id="3.30.200.20:FF:000053">
    <property type="entry name" value="Tyrosine-protein kinase"/>
    <property type="match status" value="1"/>
</dbReference>
<comment type="catalytic activity">
    <reaction evidence="13 18">
        <text>L-tyrosyl-[protein] + ATP = O-phospho-L-tyrosyl-[protein] + ADP + H(+)</text>
        <dbReference type="Rhea" id="RHEA:10596"/>
        <dbReference type="Rhea" id="RHEA-COMP:10136"/>
        <dbReference type="Rhea" id="RHEA-COMP:20101"/>
        <dbReference type="ChEBI" id="CHEBI:15378"/>
        <dbReference type="ChEBI" id="CHEBI:30616"/>
        <dbReference type="ChEBI" id="CHEBI:46858"/>
        <dbReference type="ChEBI" id="CHEBI:61978"/>
        <dbReference type="ChEBI" id="CHEBI:456216"/>
        <dbReference type="EC" id="2.7.10.2"/>
    </reaction>
</comment>
<dbReference type="SUPFAM" id="SSF56112">
    <property type="entry name" value="Protein kinase-like (PK-like)"/>
    <property type="match status" value="1"/>
</dbReference>
<protein>
    <recommendedName>
        <fullName evidence="18">Tyrosine-protein kinase</fullName>
        <ecNumber evidence="18">2.7.10.2</ecNumber>
    </recommendedName>
</protein>
<evidence type="ECO:0000259" key="21">
    <source>
        <dbReference type="PROSITE" id="PS50002"/>
    </source>
</evidence>
<reference evidence="24" key="3">
    <citation type="submission" date="2023-05" db="EMBL/GenBank/DDBJ databases">
        <authorList>
            <person name="Smith C.H."/>
        </authorList>
    </citation>
    <scope>NUCLEOTIDE SEQUENCE</scope>
    <source>
        <strain evidence="24">CHS0354</strain>
        <tissue evidence="24">Mantle</tissue>
    </source>
</reference>
<dbReference type="PROSITE" id="PS50001">
    <property type="entry name" value="SH2"/>
    <property type="match status" value="1"/>
</dbReference>
<dbReference type="InterPro" id="IPR001245">
    <property type="entry name" value="Ser-Thr/Tyr_kinase_cat_dom"/>
</dbReference>
<dbReference type="InterPro" id="IPR011009">
    <property type="entry name" value="Kinase-like_dom_sf"/>
</dbReference>
<keyword evidence="10 17" id="KW-0067">ATP-binding</keyword>
<dbReference type="GO" id="GO:0005524">
    <property type="term" value="F:ATP binding"/>
    <property type="evidence" value="ECO:0007669"/>
    <property type="project" value="UniProtKB-UniRule"/>
</dbReference>
<dbReference type="InterPro" id="IPR001452">
    <property type="entry name" value="SH3_domain"/>
</dbReference>
<keyword evidence="8 18" id="KW-0418">Kinase</keyword>
<dbReference type="FunFam" id="1.10.510.10:FF:000052">
    <property type="entry name" value="Tyrosine-protein kinase"/>
    <property type="match status" value="1"/>
</dbReference>
<dbReference type="Pfam" id="PF00017">
    <property type="entry name" value="SH2"/>
    <property type="match status" value="1"/>
</dbReference>
<dbReference type="Gene3D" id="2.30.30.40">
    <property type="entry name" value="SH3 Domains"/>
    <property type="match status" value="1"/>
</dbReference>
<evidence type="ECO:0000259" key="22">
    <source>
        <dbReference type="PROSITE" id="PS50003"/>
    </source>
</evidence>
<dbReference type="SMART" id="SM00107">
    <property type="entry name" value="BTK"/>
    <property type="match status" value="1"/>
</dbReference>
<feature type="domain" description="PH" evidence="22">
    <location>
        <begin position="15"/>
        <end position="114"/>
    </location>
</feature>
<dbReference type="EMBL" id="JAEAOA010001146">
    <property type="protein sequence ID" value="KAK3593570.1"/>
    <property type="molecule type" value="Genomic_DNA"/>
</dbReference>
<dbReference type="SMART" id="SM00233">
    <property type="entry name" value="PH"/>
    <property type="match status" value="1"/>
</dbReference>
<dbReference type="InterPro" id="IPR008266">
    <property type="entry name" value="Tyr_kinase_AS"/>
</dbReference>
<evidence type="ECO:0000256" key="3">
    <source>
        <dbReference type="ARBA" id="ARBA00022553"/>
    </source>
</evidence>
<keyword evidence="5" id="KW-0479">Metal-binding</keyword>
<name>A0AAE0SKD5_9BIVA</name>
<proteinExistence type="inferred from homology"/>
<dbReference type="PROSITE" id="PS50003">
    <property type="entry name" value="PH_DOMAIN"/>
    <property type="match status" value="1"/>
</dbReference>
<dbReference type="EC" id="2.7.10.2" evidence="18"/>
<sequence>MAKPKEIKVDYMMKRAVSRGAMKIENYKSRWFVLDSENLKYYGGSLEKRTKEKGSVPIVNVRAVEEVEEGMLDDKQYAFQVVYAEKSNFYTLYIIALNNDQRKQWIEEIKKVAKAKDVPFLQKYHPGVWTKTLNRYNCCDQIDRNAPGCVLATEKERAPPADSTGSQIKIKSPPRVPSPRRTDGRNNGIQKEKKFYVAAYDYKPAEDGDLELITGDEYEILDDTRDHWWLAKNRNGERGYVPSNYVKKKFDLESYEWYYKGVTRERSEATLKADGKDGCFMVRDSSTPGMYTISIFCGEGGGMVRHYHIKKSSDDKFYLAERHQFATIPELVYYHKHNSGGIATRLRNPPIRNKIAPVTAGFGSSKWEIKRDELEIFEMLGAGCFGTVHKGTWKGRVVAVKMTKENTMSEDSFIEEARTMTQLSHDNLVQLFGVVTKTKPLIIVTEFMPYGSLLTYLKRHRARILSKVATLTDMCLQVCSAMVYLEQRGFIHRDLAARNCLVGENQVIKVADFGLARYVLDNEYISSQGAKFPVKWAPPEVLSYTRFSTKSDVWAYGVLMWEIFSGGTMPYDKMRNADVVDYVCHHNKRLEKPNASPEKLYSLMIECWHKDPDPRPSFKEIHKKLSGLLEVGNYPSIS</sequence>
<dbReference type="InterPro" id="IPR020635">
    <property type="entry name" value="Tyr_kinase_cat_dom"/>
</dbReference>
<dbReference type="InterPro" id="IPR017441">
    <property type="entry name" value="Protein_kinase_ATP_BS"/>
</dbReference>
<gene>
    <name evidence="24" type="ORF">CHS0354_018658</name>
</gene>
<dbReference type="PRINTS" id="PR00401">
    <property type="entry name" value="SH2DOMAIN"/>
</dbReference>
<evidence type="ECO:0000256" key="2">
    <source>
        <dbReference type="ARBA" id="ARBA00022443"/>
    </source>
</evidence>
<dbReference type="InterPro" id="IPR000719">
    <property type="entry name" value="Prot_kinase_dom"/>
</dbReference>
<evidence type="ECO:0000259" key="23">
    <source>
        <dbReference type="PROSITE" id="PS50011"/>
    </source>
</evidence>
<dbReference type="GO" id="GO:0004715">
    <property type="term" value="F:non-membrane spanning protein tyrosine kinase activity"/>
    <property type="evidence" value="ECO:0007669"/>
    <property type="project" value="UniProtKB-EC"/>
</dbReference>
<keyword evidence="25" id="KW-1185">Reference proteome</keyword>
<dbReference type="PROSITE" id="PS50002">
    <property type="entry name" value="SH3"/>
    <property type="match status" value="1"/>
</dbReference>
<dbReference type="PRINTS" id="PR00109">
    <property type="entry name" value="TYRKINASE"/>
</dbReference>
<dbReference type="SMART" id="SM00219">
    <property type="entry name" value="TyrKc"/>
    <property type="match status" value="1"/>
</dbReference>
<evidence type="ECO:0000256" key="1">
    <source>
        <dbReference type="ARBA" id="ARBA00001947"/>
    </source>
</evidence>
<evidence type="ECO:0000259" key="20">
    <source>
        <dbReference type="PROSITE" id="PS50001"/>
    </source>
</evidence>
<dbReference type="Pfam" id="PF00169">
    <property type="entry name" value="PH"/>
    <property type="match status" value="1"/>
</dbReference>
<dbReference type="PROSITE" id="PS51113">
    <property type="entry name" value="ZF_BTK"/>
    <property type="match status" value="1"/>
</dbReference>
<dbReference type="Proteomes" id="UP001195483">
    <property type="component" value="Unassembled WGS sequence"/>
</dbReference>
<dbReference type="AlphaFoldDB" id="A0AAE0SKD5"/>
<dbReference type="Gene3D" id="1.10.510.10">
    <property type="entry name" value="Transferase(Phosphotransferase) domain 1"/>
    <property type="match status" value="1"/>
</dbReference>
<dbReference type="InterPro" id="IPR001562">
    <property type="entry name" value="Znf_Btk_motif"/>
</dbReference>